<dbReference type="InterPro" id="IPR019734">
    <property type="entry name" value="TPR_rpt"/>
</dbReference>
<dbReference type="Gene3D" id="1.25.40.10">
    <property type="entry name" value="Tetratricopeptide repeat domain"/>
    <property type="match status" value="2"/>
</dbReference>
<feature type="region of interest" description="Disordered" evidence="2">
    <location>
        <begin position="366"/>
        <end position="409"/>
    </location>
</feature>
<dbReference type="CDD" id="cd24142">
    <property type="entry name" value="ACL4-like"/>
    <property type="match status" value="1"/>
</dbReference>
<keyword evidence="1" id="KW-0802">TPR repeat</keyword>
<dbReference type="InterPro" id="IPR011990">
    <property type="entry name" value="TPR-like_helical_dom_sf"/>
</dbReference>
<name>A0A0U1LQJ7_TALIS</name>
<evidence type="ECO:0000256" key="2">
    <source>
        <dbReference type="SAM" id="MobiDB-lite"/>
    </source>
</evidence>
<dbReference type="Proteomes" id="UP000054383">
    <property type="component" value="Unassembled WGS sequence"/>
</dbReference>
<feature type="region of interest" description="Disordered" evidence="2">
    <location>
        <begin position="1"/>
        <end position="31"/>
    </location>
</feature>
<dbReference type="PROSITE" id="PS50005">
    <property type="entry name" value="TPR"/>
    <property type="match status" value="1"/>
</dbReference>
<sequence length="409" mass="45481">MGKSKMKNKKGSPKQKKSVLNGVGGSISTPQVAENTSELLEKATILLQTGQAEAALPLAQRVLELSREKSPESLSAVNLIGEIYVELGDIDAARQTFLHAVQIDPEGSIPESQGGGAEKFLWLAQLSEQGGADSVGWYEKGVCALRNIIQSLEQSTQPEDAALCEEKRKKLATALCGVVEIYMTDLSWEEDAESRCEALITEALLVAPNSPDCLQTLASVRISQSRVDDARASLSRSLDIWKDLPPEDLRIPDFPSRISLSRLLMEVEMELQALQVLERLILEDDESVEAWYLGGWCLYLMAEKEKENATNTESAQSSEERRHDSMVASREWLKQSLKLYARLDYEDERLKLHAIDLIQDLNKELGLENDDDSESESGIPGGDEEEDLDEEIEALSEDDDDEDHEMKDL</sequence>
<feature type="repeat" description="TPR" evidence="1">
    <location>
        <begin position="74"/>
        <end position="107"/>
    </location>
</feature>
<protein>
    <submittedName>
        <fullName evidence="3">UPF0661 TPR repeat-containing protein</fullName>
    </submittedName>
</protein>
<dbReference type="SMART" id="SM00028">
    <property type="entry name" value="TPR"/>
    <property type="match status" value="3"/>
</dbReference>
<dbReference type="STRING" id="28573.A0A0U1LQJ7"/>
<dbReference type="AlphaFoldDB" id="A0A0U1LQJ7"/>
<feature type="compositionally biased region" description="Basic residues" evidence="2">
    <location>
        <begin position="1"/>
        <end position="17"/>
    </location>
</feature>
<evidence type="ECO:0000313" key="4">
    <source>
        <dbReference type="Proteomes" id="UP000054383"/>
    </source>
</evidence>
<dbReference type="SUPFAM" id="SSF48452">
    <property type="entry name" value="TPR-like"/>
    <property type="match status" value="1"/>
</dbReference>
<gene>
    <name evidence="3" type="ORF">PISL3812_02047</name>
</gene>
<accession>A0A0U1LQJ7</accession>
<feature type="compositionally biased region" description="Acidic residues" evidence="2">
    <location>
        <begin position="382"/>
        <end position="403"/>
    </location>
</feature>
<proteinExistence type="predicted"/>
<reference evidence="3 4" key="1">
    <citation type="submission" date="2015-04" db="EMBL/GenBank/DDBJ databases">
        <authorList>
            <person name="Syromyatnikov M.Y."/>
            <person name="Popov V.N."/>
        </authorList>
    </citation>
    <scope>NUCLEOTIDE SEQUENCE [LARGE SCALE GENOMIC DNA]</scope>
    <source>
        <strain evidence="3">WF-38-12</strain>
    </source>
</reference>
<dbReference type="Pfam" id="PF13424">
    <property type="entry name" value="TPR_12"/>
    <property type="match status" value="1"/>
</dbReference>
<evidence type="ECO:0000313" key="3">
    <source>
        <dbReference type="EMBL" id="CRG84864.1"/>
    </source>
</evidence>
<organism evidence="3 4">
    <name type="scientific">Talaromyces islandicus</name>
    <name type="common">Penicillium islandicum</name>
    <dbReference type="NCBI Taxonomy" id="28573"/>
    <lineage>
        <taxon>Eukaryota</taxon>
        <taxon>Fungi</taxon>
        <taxon>Dikarya</taxon>
        <taxon>Ascomycota</taxon>
        <taxon>Pezizomycotina</taxon>
        <taxon>Eurotiomycetes</taxon>
        <taxon>Eurotiomycetidae</taxon>
        <taxon>Eurotiales</taxon>
        <taxon>Trichocomaceae</taxon>
        <taxon>Talaromyces</taxon>
        <taxon>Talaromyces sect. Islandici</taxon>
    </lineage>
</organism>
<dbReference type="EMBL" id="CVMT01000002">
    <property type="protein sequence ID" value="CRG84864.1"/>
    <property type="molecule type" value="Genomic_DNA"/>
</dbReference>
<keyword evidence="4" id="KW-1185">Reference proteome</keyword>
<evidence type="ECO:0000256" key="1">
    <source>
        <dbReference type="PROSITE-ProRule" id="PRU00339"/>
    </source>
</evidence>
<dbReference type="OrthoDB" id="1914839at2759"/>
<dbReference type="OMA" id="ETYMTDL"/>